<feature type="repeat" description="WD" evidence="3">
    <location>
        <begin position="528"/>
        <end position="571"/>
    </location>
</feature>
<feature type="region of interest" description="Disordered" evidence="4">
    <location>
        <begin position="1"/>
        <end position="20"/>
    </location>
</feature>
<dbReference type="InterPro" id="IPR020472">
    <property type="entry name" value="WD40_PAC1"/>
</dbReference>
<proteinExistence type="predicted"/>
<keyword evidence="1 3" id="KW-0853">WD repeat</keyword>
<dbReference type="EMBL" id="JAFEMO010000003">
    <property type="protein sequence ID" value="KAH7574097.1"/>
    <property type="molecule type" value="Genomic_DNA"/>
</dbReference>
<dbReference type="PROSITE" id="PS50294">
    <property type="entry name" value="WD_REPEATS_REGION"/>
    <property type="match status" value="2"/>
</dbReference>
<dbReference type="InterPro" id="IPR006594">
    <property type="entry name" value="LisH"/>
</dbReference>
<dbReference type="InterPro" id="IPR001680">
    <property type="entry name" value="WD40_rpt"/>
</dbReference>
<protein>
    <recommendedName>
        <fullName evidence="5">CTLH domain-containing protein</fullName>
    </recommendedName>
</protein>
<dbReference type="SUPFAM" id="SSF50998">
    <property type="entry name" value="Quinoprotein alcohol dehydrogenase-like"/>
    <property type="match status" value="1"/>
</dbReference>
<feature type="repeat" description="WD" evidence="3">
    <location>
        <begin position="663"/>
        <end position="704"/>
    </location>
</feature>
<evidence type="ECO:0000256" key="3">
    <source>
        <dbReference type="PROSITE-ProRule" id="PRU00221"/>
    </source>
</evidence>
<dbReference type="InterPro" id="IPR015943">
    <property type="entry name" value="WD40/YVTN_repeat-like_dom_sf"/>
</dbReference>
<accession>A0ABQ8IBT6</accession>
<dbReference type="InterPro" id="IPR011047">
    <property type="entry name" value="Quinoprotein_ADH-like_sf"/>
</dbReference>
<dbReference type="SMART" id="SM00320">
    <property type="entry name" value="WD40"/>
    <property type="match status" value="10"/>
</dbReference>
<organism evidence="6 7">
    <name type="scientific">Xanthoceras sorbifolium</name>
    <dbReference type="NCBI Taxonomy" id="99658"/>
    <lineage>
        <taxon>Eukaryota</taxon>
        <taxon>Viridiplantae</taxon>
        <taxon>Streptophyta</taxon>
        <taxon>Embryophyta</taxon>
        <taxon>Tracheophyta</taxon>
        <taxon>Spermatophyta</taxon>
        <taxon>Magnoliopsida</taxon>
        <taxon>eudicotyledons</taxon>
        <taxon>Gunneridae</taxon>
        <taxon>Pentapetalae</taxon>
        <taxon>rosids</taxon>
        <taxon>malvids</taxon>
        <taxon>Sapindales</taxon>
        <taxon>Sapindaceae</taxon>
        <taxon>Xanthoceroideae</taxon>
        <taxon>Xanthoceras</taxon>
    </lineage>
</organism>
<dbReference type="Pfam" id="PF17814">
    <property type="entry name" value="LisH_TPL"/>
    <property type="match status" value="1"/>
</dbReference>
<dbReference type="Pfam" id="PF00400">
    <property type="entry name" value="WD40"/>
    <property type="match status" value="4"/>
</dbReference>
<dbReference type="PANTHER" id="PTHR44083:SF30">
    <property type="entry name" value="TOPLESS-LIKE PROTEIN"/>
    <property type="match status" value="1"/>
</dbReference>
<dbReference type="Gene3D" id="2.130.10.10">
    <property type="entry name" value="YVTN repeat-like/Quinoprotein amine dehydrogenase"/>
    <property type="match status" value="3"/>
</dbReference>
<sequence length="1189" mass="131784">MEDEGVKNGISTSSLSSSSEKMKTHQQLSFVRETILCFIDLTKMPDKSAGFVRSETEFRASLIVLMIALCSLILQSCRFWRQDRTVVEMSSLSEELVFLILQFFNEEGLKRSAHLLERETGLYFDMKFFEEMVLDGNWEEVERYLSSFTKVDDNRYSTKIYFEIRKQNFLEALDSKNHAKALNILTKDLKVFAPGNEELFNEMTLLLTLDDIREHESLSMYGDTRSARKVMMPELKKVIEANPIFRGKLKFPTIKRNRLRRLINQSLNWQHLHCANPHANPDINTLFEDHVCHPPDDRSTVQLAESNALPSQASSVPIVMAGWNPNLSTLTDSSVSTGALSLGSQPNQATNMDGQEDYVMFKKMPFGILDEVTSTFTYSGLNHISLLNIPDGLPKTSLKNDKFQSSGLISKADLPKTVARILNEGSSPVSMDFHPVQHTFLLVGTNVGDIGLWDVNSGAKLLSRNFKVWNIGACSMLFQAALGKDPFVSVNRITWSPDGSLFGVAYSKHIAQLYSYHGGSDVRQKLEIDAHVGGINDLAFSVPNEQLLVITCGDDKTVKVWDVVSGVKMHSFEGHDAPVYSLCPHAKELIHFIFSTSVDGEIRAWLYDNMGARVDYDAPGLARTRMAYSADGRRLFSCGTNKDGESFLVEWDESEGSIKRTYQGLRNNSLADVQFGITKNQFLAAGDDHTIKIWDMDKVELLTTIDVDGGLPANPHICFNKEGTLLAVIANENRINILATDNGLQLIDSSESCSTDASRVLSGNLRELALNPTSAVASAAVAEGDALVDAKPDISGEADDKSRSIVGNHVIIRPSQCLPLHPPSYMEVNKMSRLIYNNAGNAILALASNGIHLLWRWPKDYLNLSGKATTKVAPQLWQPKSSLRLMINDVTGNNPEEAVPCFALSKNDSYLISASGGMISLFNMITFKTITNIMPPAPAATCLTFYPQDNNIIAIGMDDSRILIYHVRVAEVKAKLEGHSKRITGLAFSSALNTLVSSGADAQISVWNVDGWEKQKCRFWQMPEGKMPVARSDTFIQFHLDQTRFLVVHETQLAIYEAKELQCLLQWVPVGPVSISQATFSCDSQMVYAGFVDGTISVFDASNLELKCKVSSTSYLPLSSSSLYAYPIAIAAHPQKPTQFAVGLTDGGVLVFEPQEPEGKWLVLPSDEMSLLPQRLPEEGSNLSKQTYA</sequence>
<keyword evidence="7" id="KW-1185">Reference proteome</keyword>
<dbReference type="InterPro" id="IPR054080">
    <property type="entry name" value="TPR1-like_2nd"/>
</dbReference>
<dbReference type="PANTHER" id="PTHR44083">
    <property type="entry name" value="TOPLESS-RELATED PROTEIN 1-RELATED"/>
    <property type="match status" value="1"/>
</dbReference>
<name>A0ABQ8IBT6_9ROSI</name>
<dbReference type="PROSITE" id="PS50897">
    <property type="entry name" value="CTLH"/>
    <property type="match status" value="1"/>
</dbReference>
<dbReference type="InterPro" id="IPR006595">
    <property type="entry name" value="CTLH_C"/>
</dbReference>
<dbReference type="Pfam" id="PF21359">
    <property type="entry name" value="zf_topless"/>
    <property type="match status" value="1"/>
</dbReference>
<dbReference type="SUPFAM" id="SSF50978">
    <property type="entry name" value="WD40 repeat-like"/>
    <property type="match status" value="1"/>
</dbReference>
<dbReference type="PROSITE" id="PS50082">
    <property type="entry name" value="WD_REPEATS_2"/>
    <property type="match status" value="3"/>
</dbReference>
<evidence type="ECO:0000256" key="1">
    <source>
        <dbReference type="ARBA" id="ARBA00022574"/>
    </source>
</evidence>
<dbReference type="Proteomes" id="UP000827721">
    <property type="component" value="Unassembled WGS sequence"/>
</dbReference>
<evidence type="ECO:0000259" key="5">
    <source>
        <dbReference type="PROSITE" id="PS50897"/>
    </source>
</evidence>
<feature type="repeat" description="WD" evidence="3">
    <location>
        <begin position="976"/>
        <end position="1010"/>
    </location>
</feature>
<dbReference type="Pfam" id="PF21889">
    <property type="entry name" value="TPR1-like_2nd"/>
    <property type="match status" value="1"/>
</dbReference>
<evidence type="ECO:0000313" key="6">
    <source>
        <dbReference type="EMBL" id="KAH7574097.1"/>
    </source>
</evidence>
<dbReference type="PROSITE" id="PS50896">
    <property type="entry name" value="LISH"/>
    <property type="match status" value="1"/>
</dbReference>
<evidence type="ECO:0000313" key="7">
    <source>
        <dbReference type="Proteomes" id="UP000827721"/>
    </source>
</evidence>
<feature type="domain" description="CTLH" evidence="5">
    <location>
        <begin position="123"/>
        <end position="180"/>
    </location>
</feature>
<dbReference type="PROSITE" id="PS00678">
    <property type="entry name" value="WD_REPEATS_1"/>
    <property type="match status" value="2"/>
</dbReference>
<dbReference type="PRINTS" id="PR00320">
    <property type="entry name" value="GPROTEINBRPT"/>
</dbReference>
<dbReference type="SMART" id="SM00667">
    <property type="entry name" value="LisH"/>
    <property type="match status" value="1"/>
</dbReference>
<evidence type="ECO:0000256" key="2">
    <source>
        <dbReference type="ARBA" id="ARBA00022737"/>
    </source>
</evidence>
<reference evidence="6 7" key="1">
    <citation type="submission" date="2021-02" db="EMBL/GenBank/DDBJ databases">
        <title>Plant Genome Project.</title>
        <authorList>
            <person name="Zhang R.-G."/>
        </authorList>
    </citation>
    <scope>NUCLEOTIDE SEQUENCE [LARGE SCALE GENOMIC DNA]</scope>
    <source>
        <tissue evidence="6">Leaves</tissue>
    </source>
</reference>
<dbReference type="InterPro" id="IPR036322">
    <property type="entry name" value="WD40_repeat_dom_sf"/>
</dbReference>
<dbReference type="InterPro" id="IPR027728">
    <property type="entry name" value="Topless_fam"/>
</dbReference>
<evidence type="ECO:0000256" key="4">
    <source>
        <dbReference type="SAM" id="MobiDB-lite"/>
    </source>
</evidence>
<dbReference type="InterPro" id="IPR019775">
    <property type="entry name" value="WD40_repeat_CS"/>
</dbReference>
<comment type="caution">
    <text evidence="6">The sequence shown here is derived from an EMBL/GenBank/DDBJ whole genome shotgun (WGS) entry which is preliminary data.</text>
</comment>
<dbReference type="InterPro" id="IPR054532">
    <property type="entry name" value="TPL_SMU1_LisH-like"/>
</dbReference>
<gene>
    <name evidence="6" type="ORF">JRO89_XS03G0251400</name>
</gene>
<dbReference type="SMART" id="SM00668">
    <property type="entry name" value="CTLH"/>
    <property type="match status" value="1"/>
</dbReference>
<keyword evidence="2" id="KW-0677">Repeat</keyword>
<dbReference type="InterPro" id="IPR048419">
    <property type="entry name" value="Topless_Znf"/>
</dbReference>